<dbReference type="AlphaFoldDB" id="A0A7D6ZW83"/>
<keyword evidence="2" id="KW-1185">Reference proteome</keyword>
<reference evidence="1 2" key="1">
    <citation type="submission" date="2020-07" db="EMBL/GenBank/DDBJ databases">
        <authorList>
            <person name="Zhuang K."/>
            <person name="Ran Y."/>
        </authorList>
    </citation>
    <scope>NUCLEOTIDE SEQUENCE [LARGE SCALE GENOMIC DNA]</scope>
    <source>
        <strain evidence="1 2">WCH-YHL-001</strain>
    </source>
</reference>
<evidence type="ECO:0000313" key="1">
    <source>
        <dbReference type="EMBL" id="QLY30169.1"/>
    </source>
</evidence>
<evidence type="ECO:0008006" key="3">
    <source>
        <dbReference type="Google" id="ProtNLM"/>
    </source>
</evidence>
<proteinExistence type="predicted"/>
<dbReference type="Proteomes" id="UP000515512">
    <property type="component" value="Chromosome"/>
</dbReference>
<name>A0A7D6ZW83_9NOCA</name>
<protein>
    <recommendedName>
        <fullName evidence="3">Ferredoxin</fullName>
    </recommendedName>
</protein>
<gene>
    <name evidence="1" type="ORF">H0264_34230</name>
</gene>
<organism evidence="1 2">
    <name type="scientific">Nocardia huaxiensis</name>
    <dbReference type="NCBI Taxonomy" id="2755382"/>
    <lineage>
        <taxon>Bacteria</taxon>
        <taxon>Bacillati</taxon>
        <taxon>Actinomycetota</taxon>
        <taxon>Actinomycetes</taxon>
        <taxon>Mycobacteriales</taxon>
        <taxon>Nocardiaceae</taxon>
        <taxon>Nocardia</taxon>
    </lineage>
</organism>
<dbReference type="EMBL" id="CP059399">
    <property type="protein sequence ID" value="QLY30169.1"/>
    <property type="molecule type" value="Genomic_DNA"/>
</dbReference>
<sequence length="81" mass="8708">MDKVSCRSCGTCVLVEKFSPQHTSVQWNPTAVATCTGLPPTGLRPHTCPNLRASIEAAVESGDLAVRTRDIDVRTRGRTLA</sequence>
<accession>A0A7D6ZW83</accession>
<dbReference type="KEGG" id="nhu:H0264_34230"/>
<evidence type="ECO:0000313" key="2">
    <source>
        <dbReference type="Proteomes" id="UP000515512"/>
    </source>
</evidence>